<dbReference type="AlphaFoldDB" id="A0A7R9L2T5"/>
<sequence length="242" mass="28188">MEMHMRHMRSSDDMICHLLKTKPNTPSIRDENTANNFGHILGISVTLVKTELSWPPSARNLQFHCSYIFELNQNQVIKRIDMSKDNRIFYSVEYAGNGDKLSTNFTTLPGLNKLTTNNTMAKIAYNSGWSQIILHNVNKQTLGKYKCHLHFAIHDIMHVIDSEPVMTLGKYKCHLHFAIHDIMHVIDSEPVMVFSDQESVQLMINDNHRRYSRCQNIDVNCDYQLLPNDTFIYIHFYKNNIN</sequence>
<evidence type="ECO:0000313" key="2">
    <source>
        <dbReference type="Proteomes" id="UP000759131"/>
    </source>
</evidence>
<protein>
    <submittedName>
        <fullName evidence="1">Uncharacterized protein</fullName>
    </submittedName>
</protein>
<reference evidence="1" key="1">
    <citation type="submission" date="2020-11" db="EMBL/GenBank/DDBJ databases">
        <authorList>
            <person name="Tran Van P."/>
        </authorList>
    </citation>
    <scope>NUCLEOTIDE SEQUENCE</scope>
</reference>
<dbReference type="EMBL" id="OC868529">
    <property type="protein sequence ID" value="CAD7634092.1"/>
    <property type="molecule type" value="Genomic_DNA"/>
</dbReference>
<accession>A0A7R9L2T5</accession>
<keyword evidence="2" id="KW-1185">Reference proteome</keyword>
<name>A0A7R9L2T5_9ACAR</name>
<dbReference type="EMBL" id="CAJPIZ010013954">
    <property type="protein sequence ID" value="CAG2114522.1"/>
    <property type="molecule type" value="Genomic_DNA"/>
</dbReference>
<dbReference type="Proteomes" id="UP000759131">
    <property type="component" value="Unassembled WGS sequence"/>
</dbReference>
<gene>
    <name evidence="1" type="ORF">OSB1V03_LOCUS14488</name>
</gene>
<evidence type="ECO:0000313" key="1">
    <source>
        <dbReference type="EMBL" id="CAD7634092.1"/>
    </source>
</evidence>
<proteinExistence type="predicted"/>
<organism evidence="1">
    <name type="scientific">Medioppia subpectinata</name>
    <dbReference type="NCBI Taxonomy" id="1979941"/>
    <lineage>
        <taxon>Eukaryota</taxon>
        <taxon>Metazoa</taxon>
        <taxon>Ecdysozoa</taxon>
        <taxon>Arthropoda</taxon>
        <taxon>Chelicerata</taxon>
        <taxon>Arachnida</taxon>
        <taxon>Acari</taxon>
        <taxon>Acariformes</taxon>
        <taxon>Sarcoptiformes</taxon>
        <taxon>Oribatida</taxon>
        <taxon>Brachypylina</taxon>
        <taxon>Oppioidea</taxon>
        <taxon>Oppiidae</taxon>
        <taxon>Medioppia</taxon>
    </lineage>
</organism>